<keyword evidence="5" id="KW-1133">Transmembrane helix</keyword>
<evidence type="ECO:0000313" key="7">
    <source>
        <dbReference type="EMBL" id="KDO20825.1"/>
    </source>
</evidence>
<dbReference type="RefSeq" id="XP_012208483.1">
    <property type="nucleotide sequence ID" value="XM_012353093.1"/>
</dbReference>
<dbReference type="PROSITE" id="PS50089">
    <property type="entry name" value="ZF_RING_2"/>
    <property type="match status" value="1"/>
</dbReference>
<proteinExistence type="predicted"/>
<feature type="transmembrane region" description="Helical" evidence="5">
    <location>
        <begin position="20"/>
        <end position="41"/>
    </location>
</feature>
<keyword evidence="1" id="KW-0479">Metal-binding</keyword>
<feature type="domain" description="RING-type" evidence="6">
    <location>
        <begin position="180"/>
        <end position="227"/>
    </location>
</feature>
<dbReference type="SUPFAM" id="SSF64268">
    <property type="entry name" value="PX domain"/>
    <property type="match status" value="1"/>
</dbReference>
<organism evidence="7 8">
    <name type="scientific">Saprolegnia parasitica (strain CBS 223.65)</name>
    <dbReference type="NCBI Taxonomy" id="695850"/>
    <lineage>
        <taxon>Eukaryota</taxon>
        <taxon>Sar</taxon>
        <taxon>Stramenopiles</taxon>
        <taxon>Oomycota</taxon>
        <taxon>Saprolegniomycetes</taxon>
        <taxon>Saprolegniales</taxon>
        <taxon>Saprolegniaceae</taxon>
        <taxon>Saprolegnia</taxon>
    </lineage>
</organism>
<gene>
    <name evidence="7" type="ORF">SPRG_13640</name>
</gene>
<keyword evidence="8" id="KW-1185">Reference proteome</keyword>
<evidence type="ECO:0000256" key="5">
    <source>
        <dbReference type="SAM" id="Phobius"/>
    </source>
</evidence>
<name>A0A067BVG1_SAPPC</name>
<keyword evidence="5" id="KW-0472">Membrane</keyword>
<dbReference type="Gene3D" id="3.30.40.10">
    <property type="entry name" value="Zinc/RING finger domain, C3HC4 (zinc finger)"/>
    <property type="match status" value="1"/>
</dbReference>
<sequence length="239" mass="26909">MDLNGLEHVRVEAYVEKGVVMYRLALICPVMGQWWVILARYSKIRAFYDRLCSIHLTLQWEKHAFVEALSTVVPSAWFPPRRLSSSSSRVQSERIRGFRAFFINLLNTKLHLASRRQSHTVVRDLVILVQTFLRTPYTEAADAPPLTPIGTAPEMDDDNIPVGVPLTEAPAISALFNNDCTICLVAFTHDEFQTAGHIVKTSCDHLFHASCIDSWIGLAKTTCPLCRDNIAHITGLYND</sequence>
<evidence type="ECO:0000256" key="1">
    <source>
        <dbReference type="ARBA" id="ARBA00022723"/>
    </source>
</evidence>
<dbReference type="SMART" id="SM00184">
    <property type="entry name" value="RING"/>
    <property type="match status" value="1"/>
</dbReference>
<dbReference type="GO" id="GO:0016567">
    <property type="term" value="P:protein ubiquitination"/>
    <property type="evidence" value="ECO:0007669"/>
    <property type="project" value="TreeGrafter"/>
</dbReference>
<dbReference type="GeneID" id="24135506"/>
<dbReference type="Pfam" id="PF13639">
    <property type="entry name" value="zf-RING_2"/>
    <property type="match status" value="1"/>
</dbReference>
<dbReference type="CDD" id="cd16448">
    <property type="entry name" value="RING-H2"/>
    <property type="match status" value="1"/>
</dbReference>
<dbReference type="STRING" id="695850.A0A067BVG1"/>
<dbReference type="Gene3D" id="3.30.1520.10">
    <property type="entry name" value="Phox-like domain"/>
    <property type="match status" value="1"/>
</dbReference>
<dbReference type="KEGG" id="spar:SPRG_13640"/>
<dbReference type="PANTHER" id="PTHR45969:SF69">
    <property type="entry name" value="FINGER DOMAIN PROTEIN, PUTATIVE (AFU_ORTHOLOGUE AFUA_3G12190)-RELATED"/>
    <property type="match status" value="1"/>
</dbReference>
<dbReference type="EMBL" id="KK583302">
    <property type="protein sequence ID" value="KDO20825.1"/>
    <property type="molecule type" value="Genomic_DNA"/>
</dbReference>
<dbReference type="AlphaFoldDB" id="A0A067BVG1"/>
<dbReference type="SUPFAM" id="SSF57850">
    <property type="entry name" value="RING/U-box"/>
    <property type="match status" value="1"/>
</dbReference>
<dbReference type="GO" id="GO:0061630">
    <property type="term" value="F:ubiquitin protein ligase activity"/>
    <property type="evidence" value="ECO:0007669"/>
    <property type="project" value="TreeGrafter"/>
</dbReference>
<dbReference type="InterPro" id="IPR036871">
    <property type="entry name" value="PX_dom_sf"/>
</dbReference>
<dbReference type="Proteomes" id="UP000030745">
    <property type="component" value="Unassembled WGS sequence"/>
</dbReference>
<dbReference type="GO" id="GO:0035091">
    <property type="term" value="F:phosphatidylinositol binding"/>
    <property type="evidence" value="ECO:0007669"/>
    <property type="project" value="InterPro"/>
</dbReference>
<dbReference type="InterPro" id="IPR001841">
    <property type="entry name" value="Znf_RING"/>
</dbReference>
<evidence type="ECO:0000256" key="4">
    <source>
        <dbReference type="PROSITE-ProRule" id="PRU00175"/>
    </source>
</evidence>
<protein>
    <recommendedName>
        <fullName evidence="6">RING-type domain-containing protein</fullName>
    </recommendedName>
</protein>
<dbReference type="PANTHER" id="PTHR45969">
    <property type="entry name" value="RING ZINC FINGER PROTEIN-RELATED"/>
    <property type="match status" value="1"/>
</dbReference>
<dbReference type="VEuPathDB" id="FungiDB:SPRG_13640"/>
<dbReference type="GO" id="GO:0008270">
    <property type="term" value="F:zinc ion binding"/>
    <property type="evidence" value="ECO:0007669"/>
    <property type="project" value="UniProtKB-KW"/>
</dbReference>
<keyword evidence="2 4" id="KW-0863">Zinc-finger</keyword>
<accession>A0A067BVG1</accession>
<keyword evidence="3" id="KW-0862">Zinc</keyword>
<dbReference type="OrthoDB" id="65424at2759"/>
<evidence type="ECO:0000259" key="6">
    <source>
        <dbReference type="PROSITE" id="PS50089"/>
    </source>
</evidence>
<dbReference type="InterPro" id="IPR013083">
    <property type="entry name" value="Znf_RING/FYVE/PHD"/>
</dbReference>
<keyword evidence="5" id="KW-0812">Transmembrane</keyword>
<evidence type="ECO:0000256" key="3">
    <source>
        <dbReference type="ARBA" id="ARBA00022833"/>
    </source>
</evidence>
<dbReference type="OMA" id="LICPVMG"/>
<evidence type="ECO:0000256" key="2">
    <source>
        <dbReference type="ARBA" id="ARBA00022771"/>
    </source>
</evidence>
<evidence type="ECO:0000313" key="8">
    <source>
        <dbReference type="Proteomes" id="UP000030745"/>
    </source>
</evidence>
<reference evidence="7 8" key="1">
    <citation type="journal article" date="2013" name="PLoS Genet.">
        <title>Distinctive expansion of potential virulence genes in the genome of the oomycete fish pathogen Saprolegnia parasitica.</title>
        <authorList>
            <person name="Jiang R.H."/>
            <person name="de Bruijn I."/>
            <person name="Haas B.J."/>
            <person name="Belmonte R."/>
            <person name="Lobach L."/>
            <person name="Christie J."/>
            <person name="van den Ackerveken G."/>
            <person name="Bottin A."/>
            <person name="Bulone V."/>
            <person name="Diaz-Moreno S.M."/>
            <person name="Dumas B."/>
            <person name="Fan L."/>
            <person name="Gaulin E."/>
            <person name="Govers F."/>
            <person name="Grenville-Briggs L.J."/>
            <person name="Horner N.R."/>
            <person name="Levin J.Z."/>
            <person name="Mammella M."/>
            <person name="Meijer H.J."/>
            <person name="Morris P."/>
            <person name="Nusbaum C."/>
            <person name="Oome S."/>
            <person name="Phillips A.J."/>
            <person name="van Rooyen D."/>
            <person name="Rzeszutek E."/>
            <person name="Saraiva M."/>
            <person name="Secombes C.J."/>
            <person name="Seidl M.F."/>
            <person name="Snel B."/>
            <person name="Stassen J.H."/>
            <person name="Sykes S."/>
            <person name="Tripathy S."/>
            <person name="van den Berg H."/>
            <person name="Vega-Arreguin J.C."/>
            <person name="Wawra S."/>
            <person name="Young S.K."/>
            <person name="Zeng Q."/>
            <person name="Dieguez-Uribeondo J."/>
            <person name="Russ C."/>
            <person name="Tyler B.M."/>
            <person name="van West P."/>
        </authorList>
    </citation>
    <scope>NUCLEOTIDE SEQUENCE [LARGE SCALE GENOMIC DNA]</scope>
    <source>
        <strain evidence="7 8">CBS 223.65</strain>
    </source>
</reference>